<proteinExistence type="predicted"/>
<evidence type="ECO:0000313" key="2">
    <source>
        <dbReference type="EMBL" id="MBB4966018.1"/>
    </source>
</evidence>
<name>A0A7W7WWW7_9PSEU</name>
<comment type="caution">
    <text evidence="2">The sequence shown here is derived from an EMBL/GenBank/DDBJ whole genome shotgun (WGS) entry which is preliminary data.</text>
</comment>
<evidence type="ECO:0000313" key="3">
    <source>
        <dbReference type="Proteomes" id="UP000542674"/>
    </source>
</evidence>
<evidence type="ECO:0000256" key="1">
    <source>
        <dbReference type="SAM" id="SignalP"/>
    </source>
</evidence>
<sequence length="146" mass="15783">MARFTRTATIAALAAALVAPLFTAPAASATETAIGCTDGANPSSFPNPSSPRVVDGFFYGRIELRYSSNTCAWGRLTYHKSDLVWVDRANNITEANNGNWTQLGITELTTGHQVFTPGYNDNGKVMRACAELSDFNGLTVYCTGWY</sequence>
<dbReference type="RefSeq" id="WP_184669780.1">
    <property type="nucleotide sequence ID" value="NZ_BAABAI010000002.1"/>
</dbReference>
<feature type="chain" id="PRO_5038557422" description="DUF2690 domain-containing protein" evidence="1">
    <location>
        <begin position="30"/>
        <end position="146"/>
    </location>
</feature>
<dbReference type="Proteomes" id="UP000542674">
    <property type="component" value="Unassembled WGS sequence"/>
</dbReference>
<gene>
    <name evidence="2" type="ORF">F4559_003377</name>
</gene>
<feature type="signal peptide" evidence="1">
    <location>
        <begin position="1"/>
        <end position="29"/>
    </location>
</feature>
<keyword evidence="1" id="KW-0732">Signal</keyword>
<keyword evidence="3" id="KW-1185">Reference proteome</keyword>
<dbReference type="AlphaFoldDB" id="A0A7W7WWW7"/>
<reference evidence="2 3" key="1">
    <citation type="submission" date="2020-08" db="EMBL/GenBank/DDBJ databases">
        <title>Sequencing the genomes of 1000 actinobacteria strains.</title>
        <authorList>
            <person name="Klenk H.-P."/>
        </authorList>
    </citation>
    <scope>NUCLEOTIDE SEQUENCE [LARGE SCALE GENOMIC DNA]</scope>
    <source>
        <strain evidence="2 3">DSM 45084</strain>
    </source>
</reference>
<accession>A0A7W7WWW7</accession>
<evidence type="ECO:0008006" key="4">
    <source>
        <dbReference type="Google" id="ProtNLM"/>
    </source>
</evidence>
<dbReference type="EMBL" id="JACHJS010000001">
    <property type="protein sequence ID" value="MBB4966018.1"/>
    <property type="molecule type" value="Genomic_DNA"/>
</dbReference>
<organism evidence="2 3">
    <name type="scientific">Saccharothrix violaceirubra</name>
    <dbReference type="NCBI Taxonomy" id="413306"/>
    <lineage>
        <taxon>Bacteria</taxon>
        <taxon>Bacillati</taxon>
        <taxon>Actinomycetota</taxon>
        <taxon>Actinomycetes</taxon>
        <taxon>Pseudonocardiales</taxon>
        <taxon>Pseudonocardiaceae</taxon>
        <taxon>Saccharothrix</taxon>
    </lineage>
</organism>
<protein>
    <recommendedName>
        <fullName evidence="4">DUF2690 domain-containing protein</fullName>
    </recommendedName>
</protein>